<dbReference type="RefSeq" id="WP_343797291.1">
    <property type="nucleotide sequence ID" value="NZ_BAAADJ010000013.1"/>
</dbReference>
<dbReference type="Pfam" id="PF01248">
    <property type="entry name" value="Ribosomal_L7Ae"/>
    <property type="match status" value="1"/>
</dbReference>
<feature type="domain" description="Ribosomal protein eL8/eL30/eS12/Gadd45" evidence="1">
    <location>
        <begin position="4"/>
        <end position="83"/>
    </location>
</feature>
<gene>
    <name evidence="2" type="ORF">GCM10008967_12200</name>
</gene>
<protein>
    <submittedName>
        <fullName evidence="2">50S ribosomal protein L7ae-like protein</fullName>
    </submittedName>
</protein>
<sequence length="84" mass="9065">MSYEKVSKAKQIVVGTKQTVKAIQKGNVVEVFVAIDADQLIVNPVIDSAKQHDVPIEYVQSKNELGKACGIDVLASAVGIIREK</sequence>
<keyword evidence="3" id="KW-1185">Reference proteome</keyword>
<dbReference type="SUPFAM" id="SSF55315">
    <property type="entry name" value="L30e-like"/>
    <property type="match status" value="1"/>
</dbReference>
<dbReference type="Gene3D" id="3.30.1330.30">
    <property type="match status" value="1"/>
</dbReference>
<organism evidence="2 3">
    <name type="scientific">Bacillus carboniphilus</name>
    <dbReference type="NCBI Taxonomy" id="86663"/>
    <lineage>
        <taxon>Bacteria</taxon>
        <taxon>Bacillati</taxon>
        <taxon>Bacillota</taxon>
        <taxon>Bacilli</taxon>
        <taxon>Bacillales</taxon>
        <taxon>Bacillaceae</taxon>
        <taxon>Bacillus</taxon>
    </lineage>
</organism>
<evidence type="ECO:0000313" key="3">
    <source>
        <dbReference type="Proteomes" id="UP001500782"/>
    </source>
</evidence>
<dbReference type="EMBL" id="BAAADJ010000013">
    <property type="protein sequence ID" value="GAA0323245.1"/>
    <property type="molecule type" value="Genomic_DNA"/>
</dbReference>
<comment type="caution">
    <text evidence="2">The sequence shown here is derived from an EMBL/GenBank/DDBJ whole genome shotgun (WGS) entry which is preliminary data.</text>
</comment>
<dbReference type="InterPro" id="IPR029064">
    <property type="entry name" value="Ribosomal_eL30-like_sf"/>
</dbReference>
<proteinExistence type="predicted"/>
<accession>A0ABN0W2A9</accession>
<name>A0ABN0W2A9_9BACI</name>
<dbReference type="Proteomes" id="UP001500782">
    <property type="component" value="Unassembled WGS sequence"/>
</dbReference>
<reference evidence="3" key="1">
    <citation type="journal article" date="2019" name="Int. J. Syst. Evol. Microbiol.">
        <title>The Global Catalogue of Microorganisms (GCM) 10K type strain sequencing project: providing services to taxonomists for standard genome sequencing and annotation.</title>
        <authorList>
            <consortium name="The Broad Institute Genomics Platform"/>
            <consortium name="The Broad Institute Genome Sequencing Center for Infectious Disease"/>
            <person name="Wu L."/>
            <person name="Ma J."/>
        </authorList>
    </citation>
    <scope>NUCLEOTIDE SEQUENCE [LARGE SCALE GENOMIC DNA]</scope>
    <source>
        <strain evidence="3">JCM 9731</strain>
    </source>
</reference>
<evidence type="ECO:0000259" key="1">
    <source>
        <dbReference type="Pfam" id="PF01248"/>
    </source>
</evidence>
<evidence type="ECO:0000313" key="2">
    <source>
        <dbReference type="EMBL" id="GAA0323245.1"/>
    </source>
</evidence>
<dbReference type="InterPro" id="IPR004038">
    <property type="entry name" value="Ribosomal_eL8/eL30/eS12/Gad45"/>
</dbReference>